<name>A0A7A9WUK3_ECOLX</name>
<sequence>MIKNYFYDVNGLAQKEEIKREIVVAAVLEIVNSGAVNTGVQNSLNHIQSKLADTVDAIQAVLEKK</sequence>
<proteinExistence type="predicted"/>
<comment type="caution">
    <text evidence="1">The sequence shown here is derived from an EMBL/GenBank/DDBJ whole genome shotgun (WGS) entry which is preliminary data.</text>
</comment>
<evidence type="ECO:0000313" key="1">
    <source>
        <dbReference type="EMBL" id="HAJ2925655.1"/>
    </source>
</evidence>
<reference evidence="1" key="2">
    <citation type="submission" date="2019-01" db="EMBL/GenBank/DDBJ databases">
        <authorList>
            <consortium name="NCBI Pathogen Detection Project"/>
        </authorList>
    </citation>
    <scope>NUCLEOTIDE SEQUENCE</scope>
    <source>
        <strain evidence="1">M505</strain>
    </source>
</reference>
<dbReference type="RefSeq" id="WP_106466473.1">
    <property type="nucleotide sequence ID" value="NZ_AP023219.2"/>
</dbReference>
<protein>
    <submittedName>
        <fullName evidence="1">Uncharacterized protein</fullName>
    </submittedName>
</protein>
<reference evidence="1" key="1">
    <citation type="journal article" date="2018" name="Genome Biol.">
        <title>SKESA: strategic k-mer extension for scrupulous assemblies.</title>
        <authorList>
            <person name="Souvorov A."/>
            <person name="Agarwala R."/>
            <person name="Lipman D.J."/>
        </authorList>
    </citation>
    <scope>NUCLEOTIDE SEQUENCE</scope>
    <source>
        <strain evidence="1">M505</strain>
    </source>
</reference>
<organism evidence="1">
    <name type="scientific">Escherichia coli</name>
    <dbReference type="NCBI Taxonomy" id="562"/>
    <lineage>
        <taxon>Bacteria</taxon>
        <taxon>Pseudomonadati</taxon>
        <taxon>Pseudomonadota</taxon>
        <taxon>Gammaproteobacteria</taxon>
        <taxon>Enterobacterales</taxon>
        <taxon>Enterobacteriaceae</taxon>
        <taxon>Escherichia</taxon>
    </lineage>
</organism>
<dbReference type="AlphaFoldDB" id="A0A7A9WUK3"/>
<gene>
    <name evidence="1" type="ORF">HMT45_10570</name>
</gene>
<accession>A0A7A9WUK3</accession>
<dbReference type="EMBL" id="DABHOM010000013">
    <property type="protein sequence ID" value="HAJ2925655.1"/>
    <property type="molecule type" value="Genomic_DNA"/>
</dbReference>